<evidence type="ECO:0000313" key="2">
    <source>
        <dbReference type="EMBL" id="MDJ1169054.1"/>
    </source>
</evidence>
<proteinExistence type="predicted"/>
<name>A0ABT7ARK4_9CYAN</name>
<organism evidence="2 3">
    <name type="scientific">Roseofilum acuticapitatum BLCC-M154</name>
    <dbReference type="NCBI Taxonomy" id="3022444"/>
    <lineage>
        <taxon>Bacteria</taxon>
        <taxon>Bacillati</taxon>
        <taxon>Cyanobacteriota</taxon>
        <taxon>Cyanophyceae</taxon>
        <taxon>Desertifilales</taxon>
        <taxon>Desertifilaceae</taxon>
        <taxon>Roseofilum</taxon>
        <taxon>Roseofilum acuticapitatum</taxon>
    </lineage>
</organism>
<keyword evidence="1" id="KW-1133">Transmembrane helix</keyword>
<protein>
    <submittedName>
        <fullName evidence="2">DUF3119 family protein</fullName>
    </submittedName>
</protein>
<reference evidence="2 3" key="1">
    <citation type="submission" date="2023-01" db="EMBL/GenBank/DDBJ databases">
        <title>Novel diversity within Roseofilum (Cyanobacteria; Desertifilaceae) from marine benthic mats with descriptions of four novel species.</title>
        <authorList>
            <person name="Wang Y."/>
            <person name="Berthold D.E."/>
            <person name="Hu J."/>
            <person name="Lefler F.W."/>
            <person name="Laughinghouse H.D. IV."/>
        </authorList>
    </citation>
    <scope>NUCLEOTIDE SEQUENCE [LARGE SCALE GENOMIC DNA]</scope>
    <source>
        <strain evidence="2 3">BLCC-M154</strain>
    </source>
</reference>
<dbReference type="Proteomes" id="UP001235303">
    <property type="component" value="Unassembled WGS sequence"/>
</dbReference>
<dbReference type="RefSeq" id="WP_283752814.1">
    <property type="nucleotide sequence ID" value="NZ_JAQOSP010000041.1"/>
</dbReference>
<dbReference type="EMBL" id="JAQOSP010000041">
    <property type="protein sequence ID" value="MDJ1169054.1"/>
    <property type="molecule type" value="Genomic_DNA"/>
</dbReference>
<feature type="transmembrane region" description="Helical" evidence="1">
    <location>
        <begin position="28"/>
        <end position="55"/>
    </location>
</feature>
<keyword evidence="3" id="KW-1185">Reference proteome</keyword>
<evidence type="ECO:0000313" key="3">
    <source>
        <dbReference type="Proteomes" id="UP001235303"/>
    </source>
</evidence>
<keyword evidence="1" id="KW-0812">Transmembrane</keyword>
<keyword evidence="1" id="KW-0472">Membrane</keyword>
<dbReference type="Pfam" id="PF11317">
    <property type="entry name" value="DUF3119"/>
    <property type="match status" value="1"/>
</dbReference>
<dbReference type="InterPro" id="IPR021467">
    <property type="entry name" value="DUF3119"/>
</dbReference>
<comment type="caution">
    <text evidence="2">The sequence shown here is derived from an EMBL/GenBank/DDBJ whole genome shotgun (WGS) entry which is preliminary data.</text>
</comment>
<accession>A0ABT7ARK4</accession>
<dbReference type="PANTHER" id="PTHR35550">
    <property type="match status" value="1"/>
</dbReference>
<dbReference type="PANTHER" id="PTHR35550:SF2">
    <property type="entry name" value="OS05G0401200 PROTEIN"/>
    <property type="match status" value="1"/>
</dbReference>
<gene>
    <name evidence="2" type="ORF">PMG71_06410</name>
</gene>
<evidence type="ECO:0000256" key="1">
    <source>
        <dbReference type="SAM" id="Phobius"/>
    </source>
</evidence>
<sequence>MTSTPFSSSTSNPTLETVTLKPSYRIPLVLVLLAIPLGAVQIGLSLAIALFGLFLTLQTTTIRLTFTPTALEVYRSGKQIRQFPYREWQNWEIFWDKLPILFYFKEIKSIHFVPIIFDYSTLKSCLEERCPRSR</sequence>